<dbReference type="NCBIfam" id="TIGR00225">
    <property type="entry name" value="prc"/>
    <property type="match status" value="1"/>
</dbReference>
<dbReference type="InterPro" id="IPR055210">
    <property type="entry name" value="CtpA/B_N"/>
</dbReference>
<keyword evidence="2 5" id="KW-0645">Protease</keyword>
<gene>
    <name evidence="8" type="ORF">A3G45_02955</name>
</gene>
<dbReference type="Pfam" id="PF00595">
    <property type="entry name" value="PDZ"/>
    <property type="match status" value="1"/>
</dbReference>
<dbReference type="InterPro" id="IPR029045">
    <property type="entry name" value="ClpP/crotonase-like_dom_sf"/>
</dbReference>
<evidence type="ECO:0000256" key="4">
    <source>
        <dbReference type="ARBA" id="ARBA00022825"/>
    </source>
</evidence>
<evidence type="ECO:0000313" key="8">
    <source>
        <dbReference type="EMBL" id="OGZ76557.1"/>
    </source>
</evidence>
<feature type="transmembrane region" description="Helical" evidence="6">
    <location>
        <begin position="9"/>
        <end position="31"/>
    </location>
</feature>
<evidence type="ECO:0000259" key="7">
    <source>
        <dbReference type="PROSITE" id="PS50106"/>
    </source>
</evidence>
<dbReference type="GO" id="GO:0030288">
    <property type="term" value="C:outer membrane-bounded periplasmic space"/>
    <property type="evidence" value="ECO:0007669"/>
    <property type="project" value="TreeGrafter"/>
</dbReference>
<dbReference type="CDD" id="cd06782">
    <property type="entry name" value="cpPDZ_CPP-like"/>
    <property type="match status" value="1"/>
</dbReference>
<proteinExistence type="inferred from homology"/>
<dbReference type="Gene3D" id="3.90.226.10">
    <property type="entry name" value="2-enoyl-CoA Hydratase, Chain A, domain 1"/>
    <property type="match status" value="1"/>
</dbReference>
<dbReference type="SMART" id="SM00228">
    <property type="entry name" value="PDZ"/>
    <property type="match status" value="1"/>
</dbReference>
<dbReference type="Gene3D" id="2.30.42.10">
    <property type="match status" value="1"/>
</dbReference>
<protein>
    <recommendedName>
        <fullName evidence="7">PDZ domain-containing protein</fullName>
    </recommendedName>
</protein>
<dbReference type="SUPFAM" id="SSF52096">
    <property type="entry name" value="ClpP/crotonase"/>
    <property type="match status" value="1"/>
</dbReference>
<dbReference type="InterPro" id="IPR004447">
    <property type="entry name" value="Peptidase_S41A"/>
</dbReference>
<keyword evidence="6" id="KW-1133">Transmembrane helix</keyword>
<evidence type="ECO:0000256" key="1">
    <source>
        <dbReference type="ARBA" id="ARBA00009179"/>
    </source>
</evidence>
<organism evidence="8 9">
    <name type="scientific">Candidatus Staskawiczbacteria bacterium RIFCSPLOWO2_12_FULL_37_15</name>
    <dbReference type="NCBI Taxonomy" id="1802218"/>
    <lineage>
        <taxon>Bacteria</taxon>
        <taxon>Candidatus Staskawicziibacteriota</taxon>
    </lineage>
</organism>
<dbReference type="PANTHER" id="PTHR32060">
    <property type="entry name" value="TAIL-SPECIFIC PROTEASE"/>
    <property type="match status" value="1"/>
</dbReference>
<dbReference type="PROSITE" id="PS50106">
    <property type="entry name" value="PDZ"/>
    <property type="match status" value="1"/>
</dbReference>
<dbReference type="Gene3D" id="3.30.750.44">
    <property type="match status" value="1"/>
</dbReference>
<dbReference type="Proteomes" id="UP000178632">
    <property type="component" value="Unassembled WGS sequence"/>
</dbReference>
<dbReference type="GO" id="GO:0004175">
    <property type="term" value="F:endopeptidase activity"/>
    <property type="evidence" value="ECO:0007669"/>
    <property type="project" value="TreeGrafter"/>
</dbReference>
<keyword evidence="6" id="KW-0472">Membrane</keyword>
<dbReference type="GO" id="GO:0008236">
    <property type="term" value="F:serine-type peptidase activity"/>
    <property type="evidence" value="ECO:0007669"/>
    <property type="project" value="UniProtKB-KW"/>
</dbReference>
<comment type="caution">
    <text evidence="8">The sequence shown here is derived from an EMBL/GenBank/DDBJ whole genome shotgun (WGS) entry which is preliminary data.</text>
</comment>
<keyword evidence="4 5" id="KW-0720">Serine protease</keyword>
<comment type="similarity">
    <text evidence="1 5">Belongs to the peptidase S41A family.</text>
</comment>
<dbReference type="InterPro" id="IPR036034">
    <property type="entry name" value="PDZ_sf"/>
</dbReference>
<dbReference type="AlphaFoldDB" id="A0A1G2IPT5"/>
<dbReference type="FunFam" id="2.30.42.10:FF:000063">
    <property type="entry name" value="Peptidase, S41 family"/>
    <property type="match status" value="1"/>
</dbReference>
<dbReference type="Pfam" id="PF22694">
    <property type="entry name" value="CtpB_N-like"/>
    <property type="match status" value="1"/>
</dbReference>
<dbReference type="GO" id="GO:0007165">
    <property type="term" value="P:signal transduction"/>
    <property type="evidence" value="ECO:0007669"/>
    <property type="project" value="TreeGrafter"/>
</dbReference>
<dbReference type="PANTHER" id="PTHR32060:SF30">
    <property type="entry name" value="CARBOXY-TERMINAL PROCESSING PROTEASE CTPA"/>
    <property type="match status" value="1"/>
</dbReference>
<dbReference type="CDD" id="cd07560">
    <property type="entry name" value="Peptidase_S41_CPP"/>
    <property type="match status" value="1"/>
</dbReference>
<dbReference type="SUPFAM" id="SSF50156">
    <property type="entry name" value="PDZ domain-like"/>
    <property type="match status" value="1"/>
</dbReference>
<dbReference type="EMBL" id="MHPE01000031">
    <property type="protein sequence ID" value="OGZ76557.1"/>
    <property type="molecule type" value="Genomic_DNA"/>
</dbReference>
<evidence type="ECO:0000256" key="5">
    <source>
        <dbReference type="RuleBase" id="RU004404"/>
    </source>
</evidence>
<sequence length="399" mass="43697">MINFNLKKILCGIILIAFFAGFFVSGVWVGVNKIAYNVPQPGTIDFSLFWDAYNKLSQNFINPEKIDDQKVVYGAIEGMTKSLGDPYTSFFNPEQAKRFQQDLSGSFEGIGVEIGVKKNQLTVVSPLEGTPGQKAGLKTGDVILKINGKDATDMTTEEAVSLIRGQKGTAVTLSIFREGWQSAKDIEITRETIKIPSMKWELKNGDVAYIHIFEFGESLPADFKKAALEILSGPAKKIALDLRGNPGGYLEISQEIAGWFLPKGQVITIEDFGKDKEKKLYKSQGNANLANFPIIVLINEGSASASEILAGALRDDRNIKLIGQKSFGKGSVQEVVDLRGGSFLKITIAKWLTPKGNSISEVGLEPDIKIDITDKDIENSNDPQLDKALEIVESLSQEK</sequence>
<evidence type="ECO:0000256" key="2">
    <source>
        <dbReference type="ARBA" id="ARBA00022670"/>
    </source>
</evidence>
<feature type="domain" description="PDZ" evidence="7">
    <location>
        <begin position="96"/>
        <end position="164"/>
    </location>
</feature>
<evidence type="ECO:0000256" key="3">
    <source>
        <dbReference type="ARBA" id="ARBA00022801"/>
    </source>
</evidence>
<name>A0A1G2IPT5_9BACT</name>
<dbReference type="SMART" id="SM00245">
    <property type="entry name" value="TSPc"/>
    <property type="match status" value="1"/>
</dbReference>
<dbReference type="Pfam" id="PF03572">
    <property type="entry name" value="Peptidase_S41"/>
    <property type="match status" value="1"/>
</dbReference>
<dbReference type="InterPro" id="IPR005151">
    <property type="entry name" value="Tail-specific_protease"/>
</dbReference>
<keyword evidence="6" id="KW-0812">Transmembrane</keyword>
<dbReference type="GO" id="GO:0006508">
    <property type="term" value="P:proteolysis"/>
    <property type="evidence" value="ECO:0007669"/>
    <property type="project" value="UniProtKB-KW"/>
</dbReference>
<evidence type="ECO:0000313" key="9">
    <source>
        <dbReference type="Proteomes" id="UP000178632"/>
    </source>
</evidence>
<dbReference type="InterPro" id="IPR001478">
    <property type="entry name" value="PDZ"/>
</dbReference>
<accession>A0A1G2IPT5</accession>
<reference evidence="8 9" key="1">
    <citation type="journal article" date="2016" name="Nat. Commun.">
        <title>Thousands of microbial genomes shed light on interconnected biogeochemical processes in an aquifer system.</title>
        <authorList>
            <person name="Anantharaman K."/>
            <person name="Brown C.T."/>
            <person name="Hug L.A."/>
            <person name="Sharon I."/>
            <person name="Castelle C.J."/>
            <person name="Probst A.J."/>
            <person name="Thomas B.C."/>
            <person name="Singh A."/>
            <person name="Wilkins M.J."/>
            <person name="Karaoz U."/>
            <person name="Brodie E.L."/>
            <person name="Williams K.H."/>
            <person name="Hubbard S.S."/>
            <person name="Banfield J.F."/>
        </authorList>
    </citation>
    <scope>NUCLEOTIDE SEQUENCE [LARGE SCALE GENOMIC DNA]</scope>
</reference>
<keyword evidence="3 5" id="KW-0378">Hydrolase</keyword>
<evidence type="ECO:0000256" key="6">
    <source>
        <dbReference type="SAM" id="Phobius"/>
    </source>
</evidence>